<keyword evidence="1" id="KW-0479">Metal-binding</keyword>
<keyword evidence="7" id="KW-1185">Reference proteome</keyword>
<dbReference type="InterPro" id="IPR006171">
    <property type="entry name" value="TOPRIM_dom"/>
</dbReference>
<feature type="domain" description="Toprim" evidence="4">
    <location>
        <begin position="23"/>
        <end position="105"/>
    </location>
</feature>
<evidence type="ECO:0000256" key="3">
    <source>
        <dbReference type="HAMAP-Rule" id="MF_01095"/>
    </source>
</evidence>
<reference evidence="6" key="1">
    <citation type="submission" date="2022-09" db="EMBL/GenBank/DDBJ databases">
        <title>Characterization of three MwoI isoschizomers from sequenced genome and metagenomes.</title>
        <authorList>
            <person name="Fomenkov A."/>
            <person name="Xu S.Y."/>
            <person name="Roberts R.J."/>
        </authorList>
    </citation>
    <scope>NUCLEOTIDE SEQUENCE</scope>
    <source>
        <strain evidence="6">DSM 2970</strain>
    </source>
</reference>
<dbReference type="InterPro" id="IPR034141">
    <property type="entry name" value="TOPRIM_RNase_M5-like"/>
</dbReference>
<evidence type="ECO:0000256" key="1">
    <source>
        <dbReference type="ARBA" id="ARBA00022723"/>
    </source>
</evidence>
<dbReference type="PROSITE" id="PS50880">
    <property type="entry name" value="TOPRIM"/>
    <property type="match status" value="1"/>
</dbReference>
<evidence type="ECO:0000313" key="7">
    <source>
        <dbReference type="Proteomes" id="UP001369247"/>
    </source>
</evidence>
<keyword evidence="2" id="KW-0460">Magnesium</keyword>
<dbReference type="GeneID" id="75106883"/>
<reference evidence="5 7" key="2">
    <citation type="submission" date="2023-12" db="EMBL/GenBank/DDBJ databases">
        <title>Phenotypic and Genomic Characterization of Methanothermobacter wolfeii Strain BSEL, a CO2-Capturing Archaeon with Minimal Nutrient Requirements.</title>
        <authorList>
            <person name="Ale Enriquez F."/>
            <person name="Ahring B.K."/>
        </authorList>
    </citation>
    <scope>NUCLEOTIDE SEQUENCE [LARGE SCALE GENOMIC DNA]</scope>
    <source>
        <strain evidence="5 7">BSEL-1</strain>
    </source>
</reference>
<dbReference type="HAMAP" id="MF_01095">
    <property type="entry name" value="UPF0292"/>
    <property type="match status" value="1"/>
</dbReference>
<evidence type="ECO:0000259" key="4">
    <source>
        <dbReference type="PROSITE" id="PS50880"/>
    </source>
</evidence>
<dbReference type="Pfam" id="PF01751">
    <property type="entry name" value="Toprim"/>
    <property type="match status" value="1"/>
</dbReference>
<dbReference type="PANTHER" id="PTHR39964">
    <property type="entry name" value="UPF0292 PROTEIN TK1411"/>
    <property type="match status" value="1"/>
</dbReference>
<evidence type="ECO:0000313" key="6">
    <source>
        <dbReference type="EMBL" id="UXH31187.1"/>
    </source>
</evidence>
<dbReference type="KEGG" id="mwo:MWSIV6_1264"/>
<dbReference type="AlphaFoldDB" id="A0A9E7RTG1"/>
<protein>
    <recommendedName>
        <fullName evidence="3">UPF0292 protein N5910_06485</fullName>
    </recommendedName>
</protein>
<dbReference type="EMBL" id="CP104550">
    <property type="protein sequence ID" value="UXH31187.1"/>
    <property type="molecule type" value="Genomic_DNA"/>
</dbReference>
<dbReference type="Proteomes" id="UP001369247">
    <property type="component" value="Unassembled WGS sequence"/>
</dbReference>
<proteinExistence type="inferred from homology"/>
<dbReference type="InterPro" id="IPR022972">
    <property type="entry name" value="UPF0292"/>
</dbReference>
<dbReference type="GO" id="GO:0046872">
    <property type="term" value="F:metal ion binding"/>
    <property type="evidence" value="ECO:0007669"/>
    <property type="project" value="UniProtKB-KW"/>
</dbReference>
<comment type="similarity">
    <text evidence="3">Belongs to the UPF0292 family.</text>
</comment>
<dbReference type="PANTHER" id="PTHR39964:SF2">
    <property type="entry name" value="UPF0292 PROTEIN MJ1624"/>
    <property type="match status" value="1"/>
</dbReference>
<dbReference type="SMART" id="SM00493">
    <property type="entry name" value="TOPRIM"/>
    <property type="match status" value="1"/>
</dbReference>
<evidence type="ECO:0000313" key="5">
    <source>
        <dbReference type="EMBL" id="MEJ8542871.1"/>
    </source>
</evidence>
<organism evidence="6">
    <name type="scientific">Methanothermobacter wolfeii</name>
    <name type="common">Methanobacterium wolfei</name>
    <dbReference type="NCBI Taxonomy" id="145261"/>
    <lineage>
        <taxon>Archaea</taxon>
        <taxon>Methanobacteriati</taxon>
        <taxon>Methanobacteriota</taxon>
        <taxon>Methanomada group</taxon>
        <taxon>Methanobacteria</taxon>
        <taxon>Methanobacteriales</taxon>
        <taxon>Methanobacteriaceae</taxon>
        <taxon>Methanothermobacter</taxon>
    </lineage>
</organism>
<evidence type="ECO:0000256" key="2">
    <source>
        <dbReference type="ARBA" id="ARBA00022842"/>
    </source>
</evidence>
<dbReference type="GeneID" id="58978890"/>
<dbReference type="RefSeq" id="WP_074359203.1">
    <property type="nucleotide sequence ID" value="NZ_CP104550.1"/>
</dbReference>
<name>A0A9E7RTG1_METWO</name>
<dbReference type="SUPFAM" id="SSF110455">
    <property type="entry name" value="Toprim domain"/>
    <property type="match status" value="1"/>
</dbReference>
<gene>
    <name evidence="6" type="ORF">N5910_06485</name>
    <name evidence="5" type="ORF">U2150_05135</name>
</gene>
<dbReference type="NCBIfam" id="NF003093">
    <property type="entry name" value="PRK04017.1-4"/>
    <property type="match status" value="1"/>
</dbReference>
<dbReference type="EMBL" id="JAXUHJ010000008">
    <property type="protein sequence ID" value="MEJ8542871.1"/>
    <property type="molecule type" value="Genomic_DNA"/>
</dbReference>
<dbReference type="Proteomes" id="UP001065373">
    <property type="component" value="Chromosome"/>
</dbReference>
<dbReference type="Gene3D" id="3.40.1360.10">
    <property type="match status" value="1"/>
</dbReference>
<accession>A0A9E7RTG1</accession>
<sequence>MSLMKLQQINDEIDELKYQGEQGVPILIEGRKDEEALRELGVNGPFIKVSGSSLNLSEIALRAAMSSRVIILTDFDRKGSELARRLYMDIQSLGSYPDLSIRRRLMGMTRRYIKDIQSLPSYIERLKFQVSPYLY</sequence>
<dbReference type="CDD" id="cd01027">
    <property type="entry name" value="TOPRIM_RNase_M5_like"/>
    <property type="match status" value="1"/>
</dbReference>